<dbReference type="RefSeq" id="WP_103116442.1">
    <property type="nucleotide sequence ID" value="NZ_PPFX01000041.1"/>
</dbReference>
<dbReference type="GO" id="GO:0009307">
    <property type="term" value="P:DNA restriction-modification system"/>
    <property type="evidence" value="ECO:0007669"/>
    <property type="project" value="UniProtKB-KW"/>
</dbReference>
<dbReference type="Pfam" id="PF01420">
    <property type="entry name" value="Methylase_S"/>
    <property type="match status" value="2"/>
</dbReference>
<proteinExistence type="inferred from homology"/>
<keyword evidence="3" id="KW-0238">DNA-binding</keyword>
<keyword evidence="2" id="KW-0680">Restriction system</keyword>
<evidence type="ECO:0000256" key="1">
    <source>
        <dbReference type="ARBA" id="ARBA00010923"/>
    </source>
</evidence>
<gene>
    <name evidence="6" type="ORF">C2E25_14495</name>
</gene>
<dbReference type="Proteomes" id="UP000236340">
    <property type="component" value="Unassembled WGS sequence"/>
</dbReference>
<reference evidence="6 7" key="1">
    <citation type="journal article" date="2018" name="Genome Announc.">
        <title>Genome Sequence of Geothermobacter sp. HR-1 Iron Reducer from the Loihi Seamount.</title>
        <authorList>
            <person name="Smith H."/>
            <person name="Abuyen K."/>
            <person name="Tremblay J."/>
            <person name="Savalia P."/>
            <person name="Perez-Rodriguez I."/>
            <person name="Emerson D."/>
            <person name="Tully B."/>
            <person name="Amend J."/>
        </authorList>
    </citation>
    <scope>NUCLEOTIDE SEQUENCE [LARGE SCALE GENOMIC DNA]</scope>
    <source>
        <strain evidence="6 7">HR-1</strain>
    </source>
</reference>
<comment type="caution">
    <text evidence="6">The sequence shown here is derived from an EMBL/GenBank/DDBJ whole genome shotgun (WGS) entry which is preliminary data.</text>
</comment>
<evidence type="ECO:0000256" key="2">
    <source>
        <dbReference type="ARBA" id="ARBA00022747"/>
    </source>
</evidence>
<dbReference type="GO" id="GO:0003677">
    <property type="term" value="F:DNA binding"/>
    <property type="evidence" value="ECO:0007669"/>
    <property type="project" value="UniProtKB-KW"/>
</dbReference>
<dbReference type="InterPro" id="IPR000055">
    <property type="entry name" value="Restrct_endonuc_typeI_TRD"/>
</dbReference>
<dbReference type="EMBL" id="PPFX01000041">
    <property type="protein sequence ID" value="PNU19083.1"/>
    <property type="molecule type" value="Genomic_DNA"/>
</dbReference>
<organism evidence="6 7">
    <name type="scientific">Geothermobacter hydrogeniphilus</name>
    <dbReference type="NCBI Taxonomy" id="1969733"/>
    <lineage>
        <taxon>Bacteria</taxon>
        <taxon>Pseudomonadati</taxon>
        <taxon>Thermodesulfobacteriota</taxon>
        <taxon>Desulfuromonadia</taxon>
        <taxon>Desulfuromonadales</taxon>
        <taxon>Geothermobacteraceae</taxon>
        <taxon>Geothermobacter</taxon>
    </lineage>
</organism>
<accession>A0A2K2H782</accession>
<dbReference type="OrthoDB" id="5363772at2"/>
<dbReference type="REBASE" id="266372">
    <property type="entry name" value="S.GspHR1ORF14485P"/>
</dbReference>
<evidence type="ECO:0000259" key="5">
    <source>
        <dbReference type="Pfam" id="PF01420"/>
    </source>
</evidence>
<dbReference type="SUPFAM" id="SSF116734">
    <property type="entry name" value="DNA methylase specificity domain"/>
    <property type="match status" value="2"/>
</dbReference>
<dbReference type="Gene3D" id="3.90.220.20">
    <property type="entry name" value="DNA methylase specificity domains"/>
    <property type="match status" value="2"/>
</dbReference>
<comment type="similarity">
    <text evidence="1">Belongs to the type-I restriction system S methylase family.</text>
</comment>
<protein>
    <recommendedName>
        <fullName evidence="5">Type I restriction modification DNA specificity domain-containing protein</fullName>
    </recommendedName>
</protein>
<evidence type="ECO:0000313" key="6">
    <source>
        <dbReference type="EMBL" id="PNU19083.1"/>
    </source>
</evidence>
<feature type="domain" description="Type I restriction modification DNA specificity" evidence="5">
    <location>
        <begin position="278"/>
        <end position="443"/>
    </location>
</feature>
<sequence>MNSLSLNATPEGWSVARIGEVCDVNPRANKTEIPDDLLVSFVPMPAVGAGDGSIDVSQERRASEVKKGFTAFKEGDVLFAKITPCMENGKMAVVPKVANGHGFGSTEFHVLRPKEGVEARYIYYYVSSQNFRGVAERYMTGAVGQKRVSTTYLKEQEIPLAPLNQQKRIVAEIEKQFSRLDEAVANLKRVKANLKRYKAAVLKAAVEGKLTEEWRKQNPDVEPADKLLERILEERRAKWEEAELAKMKAKGKVPKNDKWKGKYKEPVAPDTDGLPELPEGWVWVRVDVIAEVMLGKMLDRKKHQEGKELPYLRNVNVRWGAVDTGDLLQMFFKDSELVRYGIRAGDVLVCEGGEPGRAAIWDGKQSGMMYQKALHRVRFLDGYDPLLIVFYLEHLAKSGRLERWFTGSTIKHFTRESFAGLPLLLPPRDEQVAIVEEVEKSLSIISETAEQIDKDLRRAERLRQSILKKAFQGGFNR</sequence>
<feature type="domain" description="Type I restriction modification DNA specificity" evidence="5">
    <location>
        <begin position="10"/>
        <end position="175"/>
    </location>
</feature>
<dbReference type="InterPro" id="IPR051212">
    <property type="entry name" value="Type-I_RE_S_subunit"/>
</dbReference>
<dbReference type="AlphaFoldDB" id="A0A2K2H782"/>
<dbReference type="CDD" id="cd17260">
    <property type="entry name" value="RMtype1_S_EcoEI-TRD1-CR1_like"/>
    <property type="match status" value="1"/>
</dbReference>
<name>A0A2K2H782_9BACT</name>
<feature type="coiled-coil region" evidence="4">
    <location>
        <begin position="163"/>
        <end position="200"/>
    </location>
</feature>
<evidence type="ECO:0000256" key="3">
    <source>
        <dbReference type="ARBA" id="ARBA00023125"/>
    </source>
</evidence>
<evidence type="ECO:0000256" key="4">
    <source>
        <dbReference type="SAM" id="Coils"/>
    </source>
</evidence>
<dbReference type="PANTHER" id="PTHR43140:SF1">
    <property type="entry name" value="TYPE I RESTRICTION ENZYME ECOKI SPECIFICITY SUBUNIT"/>
    <property type="match status" value="1"/>
</dbReference>
<dbReference type="InterPro" id="IPR044946">
    <property type="entry name" value="Restrct_endonuc_typeI_TRD_sf"/>
</dbReference>
<dbReference type="PANTHER" id="PTHR43140">
    <property type="entry name" value="TYPE-1 RESTRICTION ENZYME ECOKI SPECIFICITY PROTEIN"/>
    <property type="match status" value="1"/>
</dbReference>
<evidence type="ECO:0000313" key="7">
    <source>
        <dbReference type="Proteomes" id="UP000236340"/>
    </source>
</evidence>
<dbReference type="CDD" id="cd17253">
    <property type="entry name" value="RMtype1_S_Eco933I-TRD2-CR2_like"/>
    <property type="match status" value="1"/>
</dbReference>
<keyword evidence="4" id="KW-0175">Coiled coil</keyword>